<feature type="transmembrane region" description="Helical" evidence="1">
    <location>
        <begin position="65"/>
        <end position="87"/>
    </location>
</feature>
<dbReference type="PROSITE" id="PS50112">
    <property type="entry name" value="PAS"/>
    <property type="match status" value="1"/>
</dbReference>
<protein>
    <submittedName>
        <fullName evidence="4">Diguanylate cyclase domain-containing protein</fullName>
        <ecNumber evidence="4">2.7.7.65</ecNumber>
    </submittedName>
</protein>
<feature type="transmembrane region" description="Helical" evidence="1">
    <location>
        <begin position="37"/>
        <end position="59"/>
    </location>
</feature>
<feature type="transmembrane region" description="Helical" evidence="1">
    <location>
        <begin position="99"/>
        <end position="120"/>
    </location>
</feature>
<dbReference type="PANTHER" id="PTHR44757:SF2">
    <property type="entry name" value="BIOFILM ARCHITECTURE MAINTENANCE PROTEIN MBAA"/>
    <property type="match status" value="1"/>
</dbReference>
<keyword evidence="1" id="KW-0472">Membrane</keyword>
<dbReference type="CDD" id="cd00130">
    <property type="entry name" value="PAS"/>
    <property type="match status" value="1"/>
</dbReference>
<organism evidence="4 5">
    <name type="scientific">Metabacillus endolithicus</name>
    <dbReference type="NCBI Taxonomy" id="1535204"/>
    <lineage>
        <taxon>Bacteria</taxon>
        <taxon>Bacillati</taxon>
        <taxon>Bacillota</taxon>
        <taxon>Bacilli</taxon>
        <taxon>Bacillales</taxon>
        <taxon>Bacillaceae</taxon>
        <taxon>Metabacillus</taxon>
    </lineage>
</organism>
<dbReference type="EMBL" id="JBHUIK010000001">
    <property type="protein sequence ID" value="MFD2212426.1"/>
    <property type="molecule type" value="Genomic_DNA"/>
</dbReference>
<dbReference type="Pfam" id="PF00990">
    <property type="entry name" value="GGDEF"/>
    <property type="match status" value="1"/>
</dbReference>
<feature type="domain" description="PAS" evidence="2">
    <location>
        <begin position="228"/>
        <end position="298"/>
    </location>
</feature>
<dbReference type="InterPro" id="IPR029787">
    <property type="entry name" value="Nucleotide_cyclase"/>
</dbReference>
<dbReference type="InterPro" id="IPR052155">
    <property type="entry name" value="Biofilm_reg_signaling"/>
</dbReference>
<feature type="transmembrane region" description="Helical" evidence="1">
    <location>
        <begin position="6"/>
        <end position="25"/>
    </location>
</feature>
<gene>
    <name evidence="4" type="ORF">ACFSKK_01725</name>
</gene>
<keyword evidence="5" id="KW-1185">Reference proteome</keyword>
<dbReference type="SMART" id="SM00267">
    <property type="entry name" value="GGDEF"/>
    <property type="match status" value="1"/>
</dbReference>
<dbReference type="Pfam" id="PF13426">
    <property type="entry name" value="PAS_9"/>
    <property type="match status" value="1"/>
</dbReference>
<dbReference type="InterPro" id="IPR043128">
    <property type="entry name" value="Rev_trsase/Diguanyl_cyclase"/>
</dbReference>
<dbReference type="EC" id="2.7.7.65" evidence="4"/>
<dbReference type="NCBIfam" id="TIGR00254">
    <property type="entry name" value="GGDEF"/>
    <property type="match status" value="1"/>
</dbReference>
<evidence type="ECO:0000313" key="5">
    <source>
        <dbReference type="Proteomes" id="UP001597318"/>
    </source>
</evidence>
<feature type="transmembrane region" description="Helical" evidence="1">
    <location>
        <begin position="199"/>
        <end position="220"/>
    </location>
</feature>
<dbReference type="Gene3D" id="3.30.450.20">
    <property type="entry name" value="PAS domain"/>
    <property type="match status" value="1"/>
</dbReference>
<dbReference type="InterPro" id="IPR000014">
    <property type="entry name" value="PAS"/>
</dbReference>
<dbReference type="SMART" id="SM00091">
    <property type="entry name" value="PAS"/>
    <property type="match status" value="1"/>
</dbReference>
<evidence type="ECO:0000259" key="2">
    <source>
        <dbReference type="PROSITE" id="PS50112"/>
    </source>
</evidence>
<feature type="transmembrane region" description="Helical" evidence="1">
    <location>
        <begin position="140"/>
        <end position="158"/>
    </location>
</feature>
<dbReference type="PANTHER" id="PTHR44757">
    <property type="entry name" value="DIGUANYLATE CYCLASE DGCP"/>
    <property type="match status" value="1"/>
</dbReference>
<keyword evidence="4" id="KW-0548">Nucleotidyltransferase</keyword>
<proteinExistence type="predicted"/>
<evidence type="ECO:0000256" key="1">
    <source>
        <dbReference type="SAM" id="Phobius"/>
    </source>
</evidence>
<dbReference type="SUPFAM" id="SSF55785">
    <property type="entry name" value="PYP-like sensor domain (PAS domain)"/>
    <property type="match status" value="1"/>
</dbReference>
<dbReference type="CDD" id="cd01949">
    <property type="entry name" value="GGDEF"/>
    <property type="match status" value="1"/>
</dbReference>
<dbReference type="GO" id="GO:0052621">
    <property type="term" value="F:diguanylate cyclase activity"/>
    <property type="evidence" value="ECO:0007669"/>
    <property type="project" value="UniProtKB-EC"/>
</dbReference>
<dbReference type="SUPFAM" id="SSF55073">
    <property type="entry name" value="Nucleotide cyclase"/>
    <property type="match status" value="1"/>
</dbReference>
<dbReference type="InterPro" id="IPR035965">
    <property type="entry name" value="PAS-like_dom_sf"/>
</dbReference>
<reference evidence="5" key="1">
    <citation type="journal article" date="2019" name="Int. J. Syst. Evol. Microbiol.">
        <title>The Global Catalogue of Microorganisms (GCM) 10K type strain sequencing project: providing services to taxonomists for standard genome sequencing and annotation.</title>
        <authorList>
            <consortium name="The Broad Institute Genomics Platform"/>
            <consortium name="The Broad Institute Genome Sequencing Center for Infectious Disease"/>
            <person name="Wu L."/>
            <person name="Ma J."/>
        </authorList>
    </citation>
    <scope>NUCLEOTIDE SEQUENCE [LARGE SCALE GENOMIC DNA]</scope>
    <source>
        <strain evidence="5">CGMCC 1.15474</strain>
    </source>
</reference>
<dbReference type="Proteomes" id="UP001597318">
    <property type="component" value="Unassembled WGS sequence"/>
</dbReference>
<evidence type="ECO:0000313" key="4">
    <source>
        <dbReference type="EMBL" id="MFD2212426.1"/>
    </source>
</evidence>
<dbReference type="InterPro" id="IPR000160">
    <property type="entry name" value="GGDEF_dom"/>
</dbReference>
<dbReference type="PROSITE" id="PS50887">
    <property type="entry name" value="GGDEF"/>
    <property type="match status" value="1"/>
</dbReference>
<dbReference type="Gene3D" id="3.30.70.270">
    <property type="match status" value="1"/>
</dbReference>
<evidence type="ECO:0000259" key="3">
    <source>
        <dbReference type="PROSITE" id="PS50887"/>
    </source>
</evidence>
<comment type="caution">
    <text evidence="4">The sequence shown here is derived from an EMBL/GenBank/DDBJ whole genome shotgun (WGS) entry which is preliminary data.</text>
</comment>
<feature type="domain" description="GGDEF" evidence="3">
    <location>
        <begin position="380"/>
        <end position="503"/>
    </location>
</feature>
<sequence>MQILFFSLMYLIPAIIFIFFAGMVYGHNRKSWKHITCSLFFLSSSLWFFGVFTSFLIYPKYFDHIVVYWINGSIAISALLSLHLFLINANMYKTKNGKLFKLLFIPGIIGIATIPFDSWMLKGFDDNALDPMFIPGPGLILLWIVDFAYLAVNLFLAVKEMKKGNQAAKLWFKGMLSFFVWTITMLVGSILLQHTKFDFITFFVPHGSLFWAYAIFLSMAKYDYLSSYEKRYNILFQRSPLGILLMDEEGIVHEASPQVANYLGVSNKELIQHSILTFLNGVDKERFIKAHQTFFQNRIRLTNEELSFINKTGEEIILSFDSDFILLEGKTLQFVMVKDVTEAKNKGKREYYLAYHDILTGLSNRAAFEIKIQELISRKEMFDLVLLDLNKLKKINDTLGHQAGDHAIRYLATILQETAGTEHHAARLGGDEFVLLLNINDTESIIKQIRKQIAIPMKLSGSEQMTLSASIGVSRYPLDGEIMDELYSVADKRMYEEKYDVKL</sequence>
<accession>A0ABW5BU81</accession>
<keyword evidence="1" id="KW-0812">Transmembrane</keyword>
<keyword evidence="4" id="KW-0808">Transferase</keyword>
<name>A0ABW5BU81_9BACI</name>
<dbReference type="NCBIfam" id="TIGR00229">
    <property type="entry name" value="sensory_box"/>
    <property type="match status" value="1"/>
</dbReference>
<feature type="transmembrane region" description="Helical" evidence="1">
    <location>
        <begin position="170"/>
        <end position="193"/>
    </location>
</feature>
<keyword evidence="1" id="KW-1133">Transmembrane helix</keyword>